<evidence type="ECO:0000313" key="3">
    <source>
        <dbReference type="Proteomes" id="UP000507470"/>
    </source>
</evidence>
<reference evidence="2 3" key="1">
    <citation type="submission" date="2020-06" db="EMBL/GenBank/DDBJ databases">
        <authorList>
            <person name="Li R."/>
            <person name="Bekaert M."/>
        </authorList>
    </citation>
    <scope>NUCLEOTIDE SEQUENCE [LARGE SCALE GENOMIC DNA]</scope>
    <source>
        <strain evidence="3">wild</strain>
    </source>
</reference>
<accession>A0A6J8C490</accession>
<dbReference type="Gene3D" id="2.170.16.10">
    <property type="entry name" value="Hedgehog/Intein (Hint) domain"/>
    <property type="match status" value="1"/>
</dbReference>
<dbReference type="InterPro" id="IPR003587">
    <property type="entry name" value="Hint_dom_N"/>
</dbReference>
<evidence type="ECO:0000259" key="1">
    <source>
        <dbReference type="PROSITE" id="PS51412"/>
    </source>
</evidence>
<dbReference type="AlphaFoldDB" id="A0A6J8C490"/>
<evidence type="ECO:0000313" key="2">
    <source>
        <dbReference type="EMBL" id="CAC5390326.1"/>
    </source>
</evidence>
<proteinExistence type="predicted"/>
<dbReference type="SMART" id="SM00306">
    <property type="entry name" value="HintN"/>
    <property type="match status" value="1"/>
</dbReference>
<dbReference type="EMBL" id="CACVKT020004498">
    <property type="protein sequence ID" value="CAC5390326.1"/>
    <property type="molecule type" value="Genomic_DNA"/>
</dbReference>
<dbReference type="Pfam" id="PF01079">
    <property type="entry name" value="Hint"/>
    <property type="match status" value="1"/>
</dbReference>
<dbReference type="InterPro" id="IPR052140">
    <property type="entry name" value="Dev_Signal_Hedgehog-like"/>
</dbReference>
<dbReference type="Pfam" id="PF01823">
    <property type="entry name" value="MACPF"/>
    <property type="match status" value="1"/>
</dbReference>
<dbReference type="InterPro" id="IPR001767">
    <property type="entry name" value="Hedgehog_Hint"/>
</dbReference>
<keyword evidence="3" id="KW-1185">Reference proteome</keyword>
<dbReference type="PROSITE" id="PS51412">
    <property type="entry name" value="MACPF_2"/>
    <property type="match status" value="1"/>
</dbReference>
<protein>
    <submittedName>
        <fullName evidence="2">SHH</fullName>
    </submittedName>
</protein>
<organism evidence="2 3">
    <name type="scientific">Mytilus coruscus</name>
    <name type="common">Sea mussel</name>
    <dbReference type="NCBI Taxonomy" id="42192"/>
    <lineage>
        <taxon>Eukaryota</taxon>
        <taxon>Metazoa</taxon>
        <taxon>Spiralia</taxon>
        <taxon>Lophotrochozoa</taxon>
        <taxon>Mollusca</taxon>
        <taxon>Bivalvia</taxon>
        <taxon>Autobranchia</taxon>
        <taxon>Pteriomorphia</taxon>
        <taxon>Mytilida</taxon>
        <taxon>Mytiloidea</taxon>
        <taxon>Mytilidae</taxon>
        <taxon>Mytilinae</taxon>
        <taxon>Mytilus</taxon>
    </lineage>
</organism>
<dbReference type="GO" id="GO:0016540">
    <property type="term" value="P:protein autoprocessing"/>
    <property type="evidence" value="ECO:0007669"/>
    <property type="project" value="InterPro"/>
</dbReference>
<dbReference type="CDD" id="cd00081">
    <property type="entry name" value="Hint"/>
    <property type="match status" value="1"/>
</dbReference>
<feature type="domain" description="MACPF" evidence="1">
    <location>
        <begin position="1"/>
        <end position="151"/>
    </location>
</feature>
<dbReference type="PANTHER" id="PTHR46706">
    <property type="entry name" value="PROTEIN QUA-1-RELATED"/>
    <property type="match status" value="1"/>
</dbReference>
<dbReference type="PANTHER" id="PTHR46706:SF12">
    <property type="entry name" value="PROTEIN QUA-1-RELATED"/>
    <property type="match status" value="1"/>
</dbReference>
<name>A0A6J8C490_MYTCO</name>
<dbReference type="InterPro" id="IPR020864">
    <property type="entry name" value="MACPF"/>
</dbReference>
<dbReference type="SUPFAM" id="SSF51294">
    <property type="entry name" value="Hedgehog/intein (Hint) domain"/>
    <property type="match status" value="1"/>
</dbReference>
<dbReference type="OrthoDB" id="6056605at2759"/>
<gene>
    <name evidence="2" type="ORF">MCOR_25431</name>
</gene>
<sequence length="266" mass="29979">MYVITGAYIGGSLTGLVKVVNDKLANNFFEDAQTALAMKMSFLQRDASMDFLKEEENSTLKKSLSTIHSLSLNWSGGNIEKCKKSLESIQRNDWIAWVQSLEYSPVPLWSSLDLYPLHHLVSEVNKEKGTKMQMAMNLALKGRFTYESPKEDNRTNTATSNGSGGCFHEDALVILHNRTFKRMKNLSVGDTILIMDSNGILAKDEVIAWLHQVRNSKFTFLEIVHDLGKITLSPEHIIFVGKSRNPQHASSLRPGDELCFFTNDYD</sequence>
<dbReference type="InterPro" id="IPR036844">
    <property type="entry name" value="Hint_dom_sf"/>
</dbReference>
<dbReference type="Proteomes" id="UP000507470">
    <property type="component" value="Unassembled WGS sequence"/>
</dbReference>